<organism evidence="1 2">
    <name type="scientific">Mytilus coruscus</name>
    <name type="common">Sea mussel</name>
    <dbReference type="NCBI Taxonomy" id="42192"/>
    <lineage>
        <taxon>Eukaryota</taxon>
        <taxon>Metazoa</taxon>
        <taxon>Spiralia</taxon>
        <taxon>Lophotrochozoa</taxon>
        <taxon>Mollusca</taxon>
        <taxon>Bivalvia</taxon>
        <taxon>Autobranchia</taxon>
        <taxon>Pteriomorphia</taxon>
        <taxon>Mytilida</taxon>
        <taxon>Mytiloidea</taxon>
        <taxon>Mytilidae</taxon>
        <taxon>Mytilinae</taxon>
        <taxon>Mytilus</taxon>
    </lineage>
</organism>
<dbReference type="EMBL" id="CACVKT020004029">
    <property type="protein sequence ID" value="CAC5387746.1"/>
    <property type="molecule type" value="Genomic_DNA"/>
</dbReference>
<dbReference type="AlphaFoldDB" id="A0A6J8BWB2"/>
<name>A0A6J8BWB2_MYTCO</name>
<evidence type="ECO:0000313" key="2">
    <source>
        <dbReference type="Proteomes" id="UP000507470"/>
    </source>
</evidence>
<sequence>MALNSNNPKLPHLGITRDSKSRFDSIAVVQERIGTARRATYAMMGAGLNGANGLNPCDSLHLIRIFIVPRLTYGLESIRSKLQSLNTTSGNYDSIEELAWRQLATNSNSSNSWFIMVKSLPELFDLPSCNDLLKNPPGKSTWKNLVISSVNSYWEQKLMLEAKTKSSLKYIDIDRLSIGKTHLIWSSACSNTYAIAKASVKCRMLLDVYTLQANRHRFNQFELDPSCPQCK</sequence>
<gene>
    <name evidence="1" type="ORF">MCOR_23039</name>
</gene>
<evidence type="ECO:0000313" key="1">
    <source>
        <dbReference type="EMBL" id="CAC5387746.1"/>
    </source>
</evidence>
<accession>A0A6J8BWB2</accession>
<dbReference type="Proteomes" id="UP000507470">
    <property type="component" value="Unassembled WGS sequence"/>
</dbReference>
<keyword evidence="2" id="KW-1185">Reference proteome</keyword>
<reference evidence="1 2" key="1">
    <citation type="submission" date="2020-06" db="EMBL/GenBank/DDBJ databases">
        <authorList>
            <person name="Li R."/>
            <person name="Bekaert M."/>
        </authorList>
    </citation>
    <scope>NUCLEOTIDE SEQUENCE [LARGE SCALE GENOMIC DNA]</scope>
    <source>
        <strain evidence="2">wild</strain>
    </source>
</reference>
<protein>
    <submittedName>
        <fullName evidence="1">Uncharacterized protein</fullName>
    </submittedName>
</protein>
<proteinExistence type="predicted"/>